<evidence type="ECO:0000259" key="2">
    <source>
        <dbReference type="PROSITE" id="PS50106"/>
    </source>
</evidence>
<dbReference type="AlphaFoldDB" id="A0AAD2JLK2"/>
<evidence type="ECO:0000256" key="1">
    <source>
        <dbReference type="SAM" id="MobiDB-lite"/>
    </source>
</evidence>
<protein>
    <recommendedName>
        <fullName evidence="2">PDZ domain-containing protein</fullName>
    </recommendedName>
</protein>
<name>A0AAD2JLK2_9STRA</name>
<feature type="domain" description="PDZ" evidence="2">
    <location>
        <begin position="615"/>
        <end position="696"/>
    </location>
</feature>
<feature type="compositionally biased region" description="Low complexity" evidence="1">
    <location>
        <begin position="204"/>
        <end position="223"/>
    </location>
</feature>
<dbReference type="SMART" id="SM00228">
    <property type="entry name" value="PDZ"/>
    <property type="match status" value="1"/>
</dbReference>
<organism evidence="3 4">
    <name type="scientific">Cylindrotheca closterium</name>
    <dbReference type="NCBI Taxonomy" id="2856"/>
    <lineage>
        <taxon>Eukaryota</taxon>
        <taxon>Sar</taxon>
        <taxon>Stramenopiles</taxon>
        <taxon>Ochrophyta</taxon>
        <taxon>Bacillariophyta</taxon>
        <taxon>Bacillariophyceae</taxon>
        <taxon>Bacillariophycidae</taxon>
        <taxon>Bacillariales</taxon>
        <taxon>Bacillariaceae</taxon>
        <taxon>Cylindrotheca</taxon>
    </lineage>
</organism>
<reference evidence="3" key="1">
    <citation type="submission" date="2023-08" db="EMBL/GenBank/DDBJ databases">
        <authorList>
            <person name="Audoor S."/>
            <person name="Bilcke G."/>
        </authorList>
    </citation>
    <scope>NUCLEOTIDE SEQUENCE</scope>
</reference>
<dbReference type="Proteomes" id="UP001295423">
    <property type="component" value="Unassembled WGS sequence"/>
</dbReference>
<dbReference type="SUPFAM" id="SSF50156">
    <property type="entry name" value="PDZ domain-like"/>
    <property type="match status" value="1"/>
</dbReference>
<comment type="caution">
    <text evidence="3">The sequence shown here is derived from an EMBL/GenBank/DDBJ whole genome shotgun (WGS) entry which is preliminary data.</text>
</comment>
<dbReference type="InterPro" id="IPR036034">
    <property type="entry name" value="PDZ_sf"/>
</dbReference>
<feature type="compositionally biased region" description="Basic and acidic residues" evidence="1">
    <location>
        <begin position="504"/>
        <end position="513"/>
    </location>
</feature>
<feature type="region of interest" description="Disordered" evidence="1">
    <location>
        <begin position="496"/>
        <end position="518"/>
    </location>
</feature>
<evidence type="ECO:0000313" key="4">
    <source>
        <dbReference type="Proteomes" id="UP001295423"/>
    </source>
</evidence>
<feature type="region of interest" description="Disordered" evidence="1">
    <location>
        <begin position="437"/>
        <end position="480"/>
    </location>
</feature>
<proteinExistence type="predicted"/>
<evidence type="ECO:0000313" key="3">
    <source>
        <dbReference type="EMBL" id="CAJ1960929.1"/>
    </source>
</evidence>
<feature type="compositionally biased region" description="Basic residues" evidence="1">
    <location>
        <begin position="442"/>
        <end position="456"/>
    </location>
</feature>
<accession>A0AAD2JLK2</accession>
<dbReference type="CDD" id="cd00136">
    <property type="entry name" value="PDZ_canonical"/>
    <property type="match status" value="1"/>
</dbReference>
<dbReference type="PROSITE" id="PS50106">
    <property type="entry name" value="PDZ"/>
    <property type="match status" value="1"/>
</dbReference>
<gene>
    <name evidence="3" type="ORF">CYCCA115_LOCUS18954</name>
</gene>
<feature type="compositionally biased region" description="Basic and acidic residues" evidence="1">
    <location>
        <begin position="105"/>
        <end position="118"/>
    </location>
</feature>
<dbReference type="EMBL" id="CAKOGP040002080">
    <property type="protein sequence ID" value="CAJ1960929.1"/>
    <property type="molecule type" value="Genomic_DNA"/>
</dbReference>
<dbReference type="InterPro" id="IPR001478">
    <property type="entry name" value="PDZ"/>
</dbReference>
<sequence length="754" mass="83870">METEFSPYGTLSEFSWPSAVTSLEVERATSDASAITLPIGSRRQTLDDRSLKTVDMAGRILNYWRPKNEEGSETLSPFPNVVHEPPEKQDHDSVSSAETEPFDVINERKKKEAEDAAKSPIKKLTEYLVDKKSPDGGLNMRTHYPALNLDALPSRKYKADPYDNGIDATLNIDALPSHSKTLEVANQSDDTTSEFSAFNFAEISSAGPGSPNSSYSGSKSDPGTPDSEFQRKLNHRRRLQRIRVLAALQDDGSDASFHSTGTPTKLRERRDRKQRDEQRKKSFGFEDPLMKTREPLVGLPEEEVVRDTTPGLSLAEDEYSLFSFEQANETQSPEVIVPTAPSHGAIKPGPSLCPSVGPSVTSVQTPTIHEDRELHNLPENMNRIKYEKIVGDEAVFSSASTRHENDTASVRMDYGKKTYASEVQGAIKDVLFLGNEAENRPGRKKKSDRRKKKGKAYLKSQKSPTRKGAHRSLPGKEVEARKGDICQDLAFTFRFSPSSDEDDNGTKNTEETRSMVTKSPVSFRDPLELATYNSSTPPERQEFGNNHKSAAYINQLQRRQQGAPNPDIFEGFPFPVSSLNSDQDFVLLALFAAQAVHELQGVRFDDSYPLDMYEDLKISVVELKLPLGLILMENAGGCFVNKIAADGSATRSGGVEVGDQLAAINGQKCLKIRVEDIYKIVLTAPEAAALQFAFIRYIGPFRPETQIIEDDNSVIDNSRPRQTMRVVKDVSQKQTADGKKLRKWFRKLKGKNAK</sequence>
<feature type="region of interest" description="Disordered" evidence="1">
    <location>
        <begin position="65"/>
        <end position="118"/>
    </location>
</feature>
<feature type="compositionally biased region" description="Basic and acidic residues" evidence="1">
    <location>
        <begin position="84"/>
        <end position="93"/>
    </location>
</feature>
<dbReference type="Pfam" id="PF00595">
    <property type="entry name" value="PDZ"/>
    <property type="match status" value="1"/>
</dbReference>
<feature type="region of interest" description="Disordered" evidence="1">
    <location>
        <begin position="202"/>
        <end position="235"/>
    </location>
</feature>
<feature type="compositionally biased region" description="Basic and acidic residues" evidence="1">
    <location>
        <begin position="265"/>
        <end position="283"/>
    </location>
</feature>
<dbReference type="Gene3D" id="2.30.42.10">
    <property type="match status" value="1"/>
</dbReference>
<keyword evidence="4" id="KW-1185">Reference proteome</keyword>
<feature type="region of interest" description="Disordered" evidence="1">
    <location>
        <begin position="250"/>
        <end position="283"/>
    </location>
</feature>